<protein>
    <submittedName>
        <fullName evidence="6">TIGR00300 family protein</fullName>
    </submittedName>
</protein>
<feature type="compositionally biased region" description="Basic and acidic residues" evidence="2">
    <location>
        <begin position="177"/>
        <end position="190"/>
    </location>
</feature>
<sequence length="467" mass="50277">MTVSREVELQGHIIDSGMMQTCFGIIMDMGGSFEVEEFDIGRHKDERSYAKLLVSAEDEALLQSIVHELHQNGANPADPNDATLEPAPADQVVPEGFYSTTNHPTEIRYDGEWIDVEDIEMDCAVVVEDGEARSASERSSSAERSRSRDGDAVSRDDENSRGEFSNHSADHSSGQSPREDGEQSEPRDGENPYADTKVLNAVEAGDLIVTGEAGIRVSPPERPRGSEGAFGFMQGGVSSERPSETTIANIAEAVEEVKSEGGTVLAVCGPALIHSGAREDLARLVREGYIDMISAGNGFAVHDIERDLYGTSLGMDTESLDHPRKGHKHHIYTISEVIREDGIEAAVESGTIESGVMYECVDNDRPFVLAGSIRDDGPLPDTITDAVEAQNAIREQAHEADMVLMLSTLLHSVAVGNCLPSTTRVVCVDIDPATVTQLLDRGSAQAVGMVTDIGTFVPILAEKILDD</sequence>
<evidence type="ECO:0000256" key="1">
    <source>
        <dbReference type="ARBA" id="ARBA00023027"/>
    </source>
</evidence>
<dbReference type="InterPro" id="IPR007545">
    <property type="entry name" value="LOR/SDH_bifunc_enz_cons_dom"/>
</dbReference>
<gene>
    <name evidence="6" type="ORF">SAMN05216218_103330</name>
</gene>
<feature type="domain" description="Arginine dihydrolase ArgZ/ArgE-like C-terminal first subdomain" evidence="5">
    <location>
        <begin position="190"/>
        <end position="247"/>
    </location>
</feature>
<name>A0A1G7I9H3_9EURY</name>
<organism evidence="6 7">
    <name type="scientific">Halorientalis regularis</name>
    <dbReference type="NCBI Taxonomy" id="660518"/>
    <lineage>
        <taxon>Archaea</taxon>
        <taxon>Methanobacteriati</taxon>
        <taxon>Methanobacteriota</taxon>
        <taxon>Stenosarchaea group</taxon>
        <taxon>Halobacteria</taxon>
        <taxon>Halobacteriales</taxon>
        <taxon>Haloarculaceae</taxon>
        <taxon>Halorientalis</taxon>
    </lineage>
</organism>
<dbReference type="InterPro" id="IPR043009">
    <property type="entry name" value="LOR/SDH_bifunc_enz_cons_dom_sf"/>
</dbReference>
<proteinExistence type="predicted"/>
<dbReference type="Proteomes" id="UP000199076">
    <property type="component" value="Unassembled WGS sequence"/>
</dbReference>
<dbReference type="AlphaFoldDB" id="A0A1G7I9H3"/>
<dbReference type="EMBL" id="FNBK01000003">
    <property type="protein sequence ID" value="SDF09407.1"/>
    <property type="molecule type" value="Genomic_DNA"/>
</dbReference>
<evidence type="ECO:0000313" key="6">
    <source>
        <dbReference type="EMBL" id="SDF09407.1"/>
    </source>
</evidence>
<feature type="domain" description="LOR/SDH bifunctional enzyme conserved" evidence="3">
    <location>
        <begin position="4"/>
        <end position="103"/>
    </location>
</feature>
<feature type="domain" description="Arginine dihydrolase ArgZ/ArgE-like C-terminal second subdomain" evidence="4">
    <location>
        <begin position="249"/>
        <end position="460"/>
    </location>
</feature>
<evidence type="ECO:0000256" key="2">
    <source>
        <dbReference type="SAM" id="MobiDB-lite"/>
    </source>
</evidence>
<dbReference type="CDD" id="cd12144">
    <property type="entry name" value="SDH_N_domain"/>
    <property type="match status" value="1"/>
</dbReference>
<dbReference type="Gene3D" id="3.30.70.2690">
    <property type="entry name" value="LOR/SDH bifunctional enzyme, conserved domain"/>
    <property type="match status" value="1"/>
</dbReference>
<dbReference type="Pfam" id="PF21570">
    <property type="entry name" value="ArgZ-like_C_2nd"/>
    <property type="match status" value="1"/>
</dbReference>
<dbReference type="STRING" id="660518.SAMN05216218_103330"/>
<keyword evidence="7" id="KW-1185">Reference proteome</keyword>
<dbReference type="Pfam" id="PF21571">
    <property type="entry name" value="ArgZ-like_C_1st"/>
    <property type="match status" value="2"/>
</dbReference>
<feature type="domain" description="Arginine dihydrolase ArgZ/ArgE-like C-terminal first subdomain" evidence="5">
    <location>
        <begin position="104"/>
        <end position="134"/>
    </location>
</feature>
<evidence type="ECO:0000313" key="7">
    <source>
        <dbReference type="Proteomes" id="UP000199076"/>
    </source>
</evidence>
<dbReference type="InterPro" id="IPR048963">
    <property type="entry name" value="ArgZ/ArgE-like_C_2nd"/>
</dbReference>
<dbReference type="InterPro" id="IPR048964">
    <property type="entry name" value="ArgZ/ArgE-like_C_1st"/>
</dbReference>
<keyword evidence="1" id="KW-0520">NAD</keyword>
<feature type="region of interest" description="Disordered" evidence="2">
    <location>
        <begin position="130"/>
        <end position="196"/>
    </location>
</feature>
<dbReference type="Gene3D" id="3.40.50.10690">
    <property type="entry name" value="putative lor/sdh protein like domains"/>
    <property type="match status" value="1"/>
</dbReference>
<dbReference type="RefSeq" id="WP_092689284.1">
    <property type="nucleotide sequence ID" value="NZ_FNBK01000003.1"/>
</dbReference>
<dbReference type="OrthoDB" id="64170at2157"/>
<evidence type="ECO:0000259" key="4">
    <source>
        <dbReference type="Pfam" id="PF21570"/>
    </source>
</evidence>
<dbReference type="Pfam" id="PF04455">
    <property type="entry name" value="Saccharop_dh_N"/>
    <property type="match status" value="1"/>
</dbReference>
<reference evidence="7" key="1">
    <citation type="submission" date="2016-10" db="EMBL/GenBank/DDBJ databases">
        <authorList>
            <person name="Varghese N."/>
            <person name="Submissions S."/>
        </authorList>
    </citation>
    <scope>NUCLEOTIDE SEQUENCE [LARGE SCALE GENOMIC DNA]</scope>
    <source>
        <strain evidence="7">IBRC-M 10760</strain>
    </source>
</reference>
<feature type="compositionally biased region" description="Basic and acidic residues" evidence="2">
    <location>
        <begin position="130"/>
        <end position="161"/>
    </location>
</feature>
<evidence type="ECO:0000259" key="5">
    <source>
        <dbReference type="Pfam" id="PF21571"/>
    </source>
</evidence>
<accession>A0A1G7I9H3</accession>
<evidence type="ECO:0000259" key="3">
    <source>
        <dbReference type="Pfam" id="PF04455"/>
    </source>
</evidence>
<feature type="compositionally biased region" description="Polar residues" evidence="2">
    <location>
        <begin position="162"/>
        <end position="176"/>
    </location>
</feature>
<dbReference type="Gene3D" id="2.40.420.10">
    <property type="entry name" value="conserved putative lor/sdh protein from methanococcus maripaludis s2 domain"/>
    <property type="match status" value="1"/>
</dbReference>